<dbReference type="Proteomes" id="UP000036681">
    <property type="component" value="Unplaced"/>
</dbReference>
<accession>A0A0M3IFM6</accession>
<dbReference type="WBParaSite" id="ALUE_0001702201-mRNA-1">
    <property type="protein sequence ID" value="ALUE_0001702201-mRNA-1"/>
    <property type="gene ID" value="ALUE_0001702201"/>
</dbReference>
<keyword evidence="1" id="KW-1185">Reference proteome</keyword>
<evidence type="ECO:0000313" key="2">
    <source>
        <dbReference type="WBParaSite" id="ALUE_0001702201-mRNA-1"/>
    </source>
</evidence>
<name>A0A0M3IFM6_ASCLU</name>
<sequence>MGFRSGNFREHVCLDLSSSMAITNSPSVGGLRQFRNCCIFQGKGKQVEGRVAQWTTRRSTEPKIAGSNPAVVGRFRTNKMRTETHSWLFGMISMISQNPQQFQTFRMLVGRHSGVQDDGCVEVLNNEGIQISSTTPNPSRQ</sequence>
<organism evidence="1 2">
    <name type="scientific">Ascaris lumbricoides</name>
    <name type="common">Giant roundworm</name>
    <dbReference type="NCBI Taxonomy" id="6252"/>
    <lineage>
        <taxon>Eukaryota</taxon>
        <taxon>Metazoa</taxon>
        <taxon>Ecdysozoa</taxon>
        <taxon>Nematoda</taxon>
        <taxon>Chromadorea</taxon>
        <taxon>Rhabditida</taxon>
        <taxon>Spirurina</taxon>
        <taxon>Ascaridomorpha</taxon>
        <taxon>Ascaridoidea</taxon>
        <taxon>Ascarididae</taxon>
        <taxon>Ascaris</taxon>
    </lineage>
</organism>
<evidence type="ECO:0000313" key="1">
    <source>
        <dbReference type="Proteomes" id="UP000036681"/>
    </source>
</evidence>
<reference evidence="2" key="1">
    <citation type="submission" date="2017-02" db="UniProtKB">
        <authorList>
            <consortium name="WormBaseParasite"/>
        </authorList>
    </citation>
    <scope>IDENTIFICATION</scope>
</reference>
<protein>
    <submittedName>
        <fullName evidence="2">Uncharacterized protein</fullName>
    </submittedName>
</protein>
<dbReference type="AlphaFoldDB" id="A0A0M3IFM6"/>
<proteinExistence type="predicted"/>